<dbReference type="Proteomes" id="UP000427769">
    <property type="component" value="Chromosome"/>
</dbReference>
<keyword evidence="4 6" id="KW-1133">Transmembrane helix</keyword>
<evidence type="ECO:0000313" key="7">
    <source>
        <dbReference type="EMBL" id="BBO78474.1"/>
    </source>
</evidence>
<sequence length="200" mass="22186">MNTKITLLLAASFIAIVAVFGVALILVHNGIVDADKRVEEAKAQIGAVCQRRLDLMPNLIETVKAYAAHEKSVLTSVTEARTHAQNTLDRLARDGYTPETMKALETSQAQVTSSIRGIFALVENYPDLKASSNFLALQDQFEGTENRISVARQRFNSAVRIYNSKIEKFPGVLIAPIFGYQEAEYFEAKEDAYEPVQAKF</sequence>
<dbReference type="InterPro" id="IPR023353">
    <property type="entry name" value="LemA-like_dom_sf"/>
</dbReference>
<dbReference type="PANTHER" id="PTHR34478:SF2">
    <property type="entry name" value="MEMBRANE PROTEIN"/>
    <property type="match status" value="1"/>
</dbReference>
<dbReference type="EMBL" id="AP021875">
    <property type="protein sequence ID" value="BBO78474.1"/>
    <property type="molecule type" value="Genomic_DNA"/>
</dbReference>
<organism evidence="7 8">
    <name type="scientific">Desulfosarcina widdelii</name>
    <dbReference type="NCBI Taxonomy" id="947919"/>
    <lineage>
        <taxon>Bacteria</taxon>
        <taxon>Pseudomonadati</taxon>
        <taxon>Thermodesulfobacteriota</taxon>
        <taxon>Desulfobacteria</taxon>
        <taxon>Desulfobacterales</taxon>
        <taxon>Desulfosarcinaceae</taxon>
        <taxon>Desulfosarcina</taxon>
    </lineage>
</organism>
<dbReference type="GO" id="GO:0016020">
    <property type="term" value="C:membrane"/>
    <property type="evidence" value="ECO:0007669"/>
    <property type="project" value="UniProtKB-SubCell"/>
</dbReference>
<dbReference type="InterPro" id="IPR007156">
    <property type="entry name" value="MamQ_LemA"/>
</dbReference>
<evidence type="ECO:0000256" key="1">
    <source>
        <dbReference type="ARBA" id="ARBA00004167"/>
    </source>
</evidence>
<dbReference type="AlphaFoldDB" id="A0A5K7ZJM9"/>
<evidence type="ECO:0000256" key="5">
    <source>
        <dbReference type="ARBA" id="ARBA00023136"/>
    </source>
</evidence>
<comment type="similarity">
    <text evidence="2">Belongs to the LemA family.</text>
</comment>
<evidence type="ECO:0000313" key="8">
    <source>
        <dbReference type="Proteomes" id="UP000427769"/>
    </source>
</evidence>
<gene>
    <name evidence="7" type="ORF">DSCW_58910</name>
</gene>
<dbReference type="Gene3D" id="1.20.1440.20">
    <property type="entry name" value="LemA-like domain"/>
    <property type="match status" value="1"/>
</dbReference>
<evidence type="ECO:0000256" key="2">
    <source>
        <dbReference type="ARBA" id="ARBA00008854"/>
    </source>
</evidence>
<proteinExistence type="inferred from homology"/>
<keyword evidence="5 6" id="KW-0472">Membrane</keyword>
<dbReference type="PANTHER" id="PTHR34478">
    <property type="entry name" value="PROTEIN LEMA"/>
    <property type="match status" value="1"/>
</dbReference>
<reference evidence="7 8" key="1">
    <citation type="submission" date="2019-11" db="EMBL/GenBank/DDBJ databases">
        <title>Comparative genomics of hydrocarbon-degrading Desulfosarcina strains.</title>
        <authorList>
            <person name="Watanabe M."/>
            <person name="Kojima H."/>
            <person name="Fukui M."/>
        </authorList>
    </citation>
    <scope>NUCLEOTIDE SEQUENCE [LARGE SCALE GENOMIC DNA]</scope>
    <source>
        <strain evidence="7 8">PP31</strain>
    </source>
</reference>
<evidence type="ECO:0000256" key="6">
    <source>
        <dbReference type="SAM" id="Phobius"/>
    </source>
</evidence>
<dbReference type="KEGG" id="dwd:DSCW_58910"/>
<dbReference type="SUPFAM" id="SSF140478">
    <property type="entry name" value="LemA-like"/>
    <property type="match status" value="1"/>
</dbReference>
<dbReference type="RefSeq" id="WP_155307106.1">
    <property type="nucleotide sequence ID" value="NZ_AP021875.1"/>
</dbReference>
<evidence type="ECO:0008006" key="9">
    <source>
        <dbReference type="Google" id="ProtNLM"/>
    </source>
</evidence>
<dbReference type="Pfam" id="PF04011">
    <property type="entry name" value="LemA"/>
    <property type="match status" value="1"/>
</dbReference>
<evidence type="ECO:0000256" key="3">
    <source>
        <dbReference type="ARBA" id="ARBA00022692"/>
    </source>
</evidence>
<accession>A0A5K7ZJM9</accession>
<evidence type="ECO:0000256" key="4">
    <source>
        <dbReference type="ARBA" id="ARBA00022989"/>
    </source>
</evidence>
<comment type="subcellular location">
    <subcellularLocation>
        <location evidence="1">Membrane</location>
        <topology evidence="1">Single-pass membrane protein</topology>
    </subcellularLocation>
</comment>
<keyword evidence="8" id="KW-1185">Reference proteome</keyword>
<feature type="transmembrane region" description="Helical" evidence="6">
    <location>
        <begin position="6"/>
        <end position="27"/>
    </location>
</feature>
<dbReference type="OrthoDB" id="9804152at2"/>
<name>A0A5K7ZJM9_9BACT</name>
<keyword evidence="3 6" id="KW-0812">Transmembrane</keyword>
<protein>
    <recommendedName>
        <fullName evidence="9">LemA family protein</fullName>
    </recommendedName>
</protein>